<feature type="compositionally biased region" description="Basic and acidic residues" evidence="2">
    <location>
        <begin position="742"/>
        <end position="751"/>
    </location>
</feature>
<gene>
    <name evidence="5" type="ORF">AOZ06_23670</name>
</gene>
<dbReference type="KEGG" id="kphy:AOZ06_23670"/>
<dbReference type="InterPro" id="IPR022385">
    <property type="entry name" value="Rhs_assc_core"/>
</dbReference>
<feature type="region of interest" description="Disordered" evidence="2">
    <location>
        <begin position="570"/>
        <end position="590"/>
    </location>
</feature>
<dbReference type="STRING" id="860235.AOZ06_23670"/>
<dbReference type="InterPro" id="IPR050708">
    <property type="entry name" value="T6SS_VgrG/RHS"/>
</dbReference>
<evidence type="ECO:0000256" key="2">
    <source>
        <dbReference type="SAM" id="MobiDB-lite"/>
    </source>
</evidence>
<dbReference type="InterPro" id="IPR056823">
    <property type="entry name" value="TEN-like_YD-shell"/>
</dbReference>
<evidence type="ECO:0000256" key="3">
    <source>
        <dbReference type="SAM" id="SignalP"/>
    </source>
</evidence>
<keyword evidence="1" id="KW-0677">Repeat</keyword>
<reference evidence="5 6" key="1">
    <citation type="submission" date="2015-07" db="EMBL/GenBank/DDBJ databases">
        <title>Genome sequencing of Kibdelosporangium phytohabitans.</title>
        <authorList>
            <person name="Qin S."/>
            <person name="Xing K."/>
        </authorList>
    </citation>
    <scope>NUCLEOTIDE SEQUENCE [LARGE SCALE GENOMIC DNA]</scope>
    <source>
        <strain evidence="5 6">KLBMP1111</strain>
    </source>
</reference>
<feature type="region of interest" description="Disordered" evidence="2">
    <location>
        <begin position="742"/>
        <end position="761"/>
    </location>
</feature>
<feature type="compositionally biased region" description="Polar residues" evidence="2">
    <location>
        <begin position="1569"/>
        <end position="1587"/>
    </location>
</feature>
<feature type="region of interest" description="Disordered" evidence="2">
    <location>
        <begin position="85"/>
        <end position="104"/>
    </location>
</feature>
<evidence type="ECO:0000313" key="5">
    <source>
        <dbReference type="EMBL" id="ALG09505.1"/>
    </source>
</evidence>
<feature type="compositionally biased region" description="Pro residues" evidence="2">
    <location>
        <begin position="1797"/>
        <end position="1806"/>
    </location>
</feature>
<dbReference type="Gene3D" id="2.180.10.10">
    <property type="entry name" value="RHS repeat-associated core"/>
    <property type="match status" value="2"/>
</dbReference>
<dbReference type="Pfam" id="PF25023">
    <property type="entry name" value="TEN_YD-shell"/>
    <property type="match status" value="1"/>
</dbReference>
<feature type="signal peptide" evidence="3">
    <location>
        <begin position="1"/>
        <end position="19"/>
    </location>
</feature>
<organism evidence="5 6">
    <name type="scientific">Kibdelosporangium phytohabitans</name>
    <dbReference type="NCBI Taxonomy" id="860235"/>
    <lineage>
        <taxon>Bacteria</taxon>
        <taxon>Bacillati</taxon>
        <taxon>Actinomycetota</taxon>
        <taxon>Actinomycetes</taxon>
        <taxon>Pseudonocardiales</taxon>
        <taxon>Pseudonocardiaceae</taxon>
        <taxon>Kibdelosporangium</taxon>
    </lineage>
</organism>
<sequence>MAAALGLSLVVTLPVTAVAQERPPGDPAALSRAKDVDGKDMVVAPIPPDPAWEQQVRGKPVVTWPAAATGEVNLAPAVASAARAGESPVTLRTSTPDQDGTPSPAKVRVNLMDRAKAETLGAKGVLVELKRADGKAGQGPVDLEVDYSGFRRAYGGDFAARLRIVALPACALTDPAKPACRQQITIPSRNDVKAGKAVARTSVTPEGSLFALDSAPSGQTGDYKATSLAPSTTWTVGNNSGSFSLSHPLPVPQVPGGLVPEFTMAYNSGSVDGRTASTNNQVSWLGEGWDMWSGYVEWRFKGCSDDGVTSQETGDMCWAGDHASISFGGRSSELLYDPDKKLWRLREDDNSRVELLSGAANGDNGNQYWRVTTSDGKQYHFGFKPETQSTWTVPVFGNNSGEPCYSTAGFAQSWCHQAWRWQLDYVVDRAGNTITYFYNKETNSYGLNMAKSKIDYTRGGTLDRAEYGSRLTAPATAQVKFETADRCQADSDCSKHVKESYPDVPYDQECTDDKCAGKVTPTFWSTKRLAKVTTSVSGAVSDTWTMEQSFPATGDTSDPALWLQKVTRVGSAGGQQTPIPPMEFRGTPEPNRMNTPEDGLLPMQKYRIHTVHNESGGRTEVNWAADDCVPGQWPKKDTNQQRCFPVRWAQKGAVDKDDWFRKYVVKEVNADERVGGGKIERTSYEYSGGGAWHYNDDPLLKAEFKSWSQWRGYDRVKVRTGNVDSEPGVKQTEKEFRYFRGMKGDKLDGNPDGKPAQVEDSANAKHDDLDGLQGFLLEERTLDGKDGPEVSGTRNQPHLVHTATKGTAKAYLVRTLKTFGRTKLAAGGVRQSETVNEFDEDYNVKKVSDLGDVAKRDDEQCTTTTYAKNRGSWILDLPSQVTRVGVECGAAAVFPRDAISDERTYYDGSTELGAAPTSGFVTRKEKVKEYVGGVPKFIVDSVSTFDAYGRPLTVSDVLERTNRTTYDPPVGPPAKVVAKDPAGNETVTELKPWFTDPVSTTDVNNRRTDLSYDGFGRLTAVWMPGRPRGEAPNLRFTYTIRNDGTSTVATEALKAKLNTLTSYTLYDGFLRQRQTQKPAWLEGGRTGRVVTDTIYDSRGLEVKRNGEYFDDAAAAGPKLFLPTSGDAQIPSQTVLTYDGAAREIKSELFSQGRALSSTWSTKTEHGGDHTVVTPPKGGTPTVTYKDVRDQTTELRQLHGVVGEQPPTTKYGYDKAGRLATVTDPAGNVWSYAYDVRGRQTEVRDPDKGLSEMTYDDADQLIERKDARGQVIVTKYDKLGRPTETRKDSATGDPLTVKTYDTVPGAVGQLATSTRYAGGREYKTEIVSYDDAYNVTEKTVKIPDTEPGLAGTYRAKAAYSTEGALIWENVPKLGNDLGGEEINYRYDDFGKLSFVGNDNNSYVGYARYTEFGELEMIRRGKVNNEAWTLKDYAPATRRLSQISVETRPTVGSQADLRYGYDEEGNVTSLSMAVPKEKIDRQCFGYDGLKRLTEVWTAGSTTANDCALGAGKTVDGPAPYWTTYKYDAIGNRKTETEHGLNGVRDTVRTSKYPLTGEPRPHAPLSVLTEGPNGTKTDTFGYNATGTTKSRPGPTGVGQTLTWNEEDKLASTSAGTSYVDEADGDRLISRDNDGATLYLASGEIRWTKATGKLTGTRFYKHNGEIVGVRTAGALNWLSQDHNGSDVVAVSAADPKIVSHRRLDPFGKVRGQAPQNWPTTRGFIGGTTEAATGLIKLGEREYDITGGKFLSVDPLMDPDSPEHLNAYSYADNTPVTKSDPTGLAPMHCLGCGKPFDQLPPNNKPGNPPNQQPKGGTNKYHDPPVNATARKREWFDYWVAKHPFLYDFKFKVGYNPKVDFANKRAQATLDGEPYGLKVSPEVAINELRRCFNCSFPIKNGPADFPADGEFIPLDASPLWPSLVQIHADVKSYDYHPDGNGFYFVAQKRHFDDAGSVIAFNFEQDNKGDLNLRVRAWASSPVPDAANKAEAGYQWSKFAHQLGMNIIEHHCTTGVKPKC</sequence>
<dbReference type="Pfam" id="PF05593">
    <property type="entry name" value="RHS_repeat"/>
    <property type="match status" value="2"/>
</dbReference>
<feature type="compositionally biased region" description="Polar residues" evidence="2">
    <location>
        <begin position="90"/>
        <end position="101"/>
    </location>
</feature>
<keyword evidence="3" id="KW-0732">Signal</keyword>
<feature type="region of interest" description="Disordered" evidence="2">
    <location>
        <begin position="963"/>
        <end position="982"/>
    </location>
</feature>
<protein>
    <recommendedName>
        <fullName evidence="4">Teneurin-like YD-shell domain-containing protein</fullName>
    </recommendedName>
</protein>
<feature type="domain" description="Teneurin-like YD-shell" evidence="4">
    <location>
        <begin position="1648"/>
        <end position="1771"/>
    </location>
</feature>
<dbReference type="InterPro" id="IPR031325">
    <property type="entry name" value="RHS_repeat"/>
</dbReference>
<dbReference type="EMBL" id="CP012752">
    <property type="protein sequence ID" value="ALG09505.1"/>
    <property type="molecule type" value="Genomic_DNA"/>
</dbReference>
<evidence type="ECO:0000259" key="4">
    <source>
        <dbReference type="Pfam" id="PF25023"/>
    </source>
</evidence>
<keyword evidence="6" id="KW-1185">Reference proteome</keyword>
<dbReference type="Proteomes" id="UP000063699">
    <property type="component" value="Chromosome"/>
</dbReference>
<dbReference type="NCBIfam" id="TIGR01643">
    <property type="entry name" value="YD_repeat_2x"/>
    <property type="match status" value="2"/>
</dbReference>
<evidence type="ECO:0000313" key="6">
    <source>
        <dbReference type="Proteomes" id="UP000063699"/>
    </source>
</evidence>
<feature type="chain" id="PRO_5006035819" description="Teneurin-like YD-shell domain-containing protein" evidence="3">
    <location>
        <begin position="20"/>
        <end position="2013"/>
    </location>
</feature>
<dbReference type="PANTHER" id="PTHR32305">
    <property type="match status" value="1"/>
</dbReference>
<feature type="compositionally biased region" description="Low complexity" evidence="2">
    <location>
        <begin position="1170"/>
        <end position="1179"/>
    </location>
</feature>
<proteinExistence type="predicted"/>
<dbReference type="NCBIfam" id="TIGR03696">
    <property type="entry name" value="Rhs_assc_core"/>
    <property type="match status" value="1"/>
</dbReference>
<feature type="region of interest" description="Disordered" evidence="2">
    <location>
        <begin position="1548"/>
        <end position="1594"/>
    </location>
</feature>
<feature type="region of interest" description="Disordered" evidence="2">
    <location>
        <begin position="1790"/>
        <end position="1820"/>
    </location>
</feature>
<dbReference type="InterPro" id="IPR006530">
    <property type="entry name" value="YD"/>
</dbReference>
<feature type="compositionally biased region" description="Low complexity" evidence="2">
    <location>
        <begin position="973"/>
        <end position="982"/>
    </location>
</feature>
<accession>A0A0N9I3X5</accession>
<dbReference type="PANTHER" id="PTHR32305:SF17">
    <property type="entry name" value="TRNA NUCLEASE WAPA"/>
    <property type="match status" value="1"/>
</dbReference>
<evidence type="ECO:0000256" key="1">
    <source>
        <dbReference type="ARBA" id="ARBA00022737"/>
    </source>
</evidence>
<name>A0A0N9I3X5_9PSEU</name>
<feature type="region of interest" description="Disordered" evidence="2">
    <location>
        <begin position="1159"/>
        <end position="1179"/>
    </location>
</feature>